<evidence type="ECO:0000313" key="4">
    <source>
        <dbReference type="Proteomes" id="UP000265618"/>
    </source>
</evidence>
<protein>
    <recommendedName>
        <fullName evidence="2">BEACH domain-containing protein</fullName>
    </recommendedName>
</protein>
<organism evidence="3 4">
    <name type="scientific">Kipferlia bialata</name>
    <dbReference type="NCBI Taxonomy" id="797122"/>
    <lineage>
        <taxon>Eukaryota</taxon>
        <taxon>Metamonada</taxon>
        <taxon>Carpediemonas-like organisms</taxon>
        <taxon>Kipferlia</taxon>
    </lineage>
</organism>
<feature type="domain" description="BEACH" evidence="2">
    <location>
        <begin position="461"/>
        <end position="699"/>
    </location>
</feature>
<dbReference type="PANTHER" id="PTHR46866:SF1">
    <property type="entry name" value="GH12955P"/>
    <property type="match status" value="1"/>
</dbReference>
<dbReference type="AlphaFoldDB" id="A0A9K3CZI3"/>
<evidence type="ECO:0000259" key="2">
    <source>
        <dbReference type="SMART" id="SM01026"/>
    </source>
</evidence>
<feature type="compositionally biased region" description="Basic and acidic residues" evidence="1">
    <location>
        <begin position="308"/>
        <end position="329"/>
    </location>
</feature>
<feature type="compositionally biased region" description="Acidic residues" evidence="1">
    <location>
        <begin position="678"/>
        <end position="694"/>
    </location>
</feature>
<dbReference type="SMART" id="SM01026">
    <property type="entry name" value="Beach"/>
    <property type="match status" value="1"/>
</dbReference>
<name>A0A9K3CZI3_9EUKA</name>
<feature type="region of interest" description="Disordered" evidence="1">
    <location>
        <begin position="1"/>
        <end position="63"/>
    </location>
</feature>
<comment type="caution">
    <text evidence="3">The sequence shown here is derived from an EMBL/GenBank/DDBJ whole genome shotgun (WGS) entry which is preliminary data.</text>
</comment>
<evidence type="ECO:0000256" key="1">
    <source>
        <dbReference type="SAM" id="MobiDB-lite"/>
    </source>
</evidence>
<feature type="region of interest" description="Disordered" evidence="1">
    <location>
        <begin position="308"/>
        <end position="345"/>
    </location>
</feature>
<dbReference type="OrthoDB" id="29306at2759"/>
<reference evidence="3 4" key="1">
    <citation type="journal article" date="2018" name="PLoS ONE">
        <title>The draft genome of Kipferlia bialata reveals reductive genome evolution in fornicate parasites.</title>
        <authorList>
            <person name="Tanifuji G."/>
            <person name="Takabayashi S."/>
            <person name="Kume K."/>
            <person name="Takagi M."/>
            <person name="Nakayama T."/>
            <person name="Kamikawa R."/>
            <person name="Inagaki Y."/>
            <person name="Hashimoto T."/>
        </authorList>
    </citation>
    <scope>NUCLEOTIDE SEQUENCE [LARGE SCALE GENOMIC DNA]</scope>
    <source>
        <strain evidence="3">NY0173</strain>
    </source>
</reference>
<accession>A0A9K3CZI3</accession>
<feature type="compositionally biased region" description="Polar residues" evidence="1">
    <location>
        <begin position="163"/>
        <end position="174"/>
    </location>
</feature>
<gene>
    <name evidence="3" type="ORF">KIPB_007779</name>
</gene>
<dbReference type="InterPro" id="IPR036372">
    <property type="entry name" value="BEACH_dom_sf"/>
</dbReference>
<keyword evidence="4" id="KW-1185">Reference proteome</keyword>
<dbReference type="SUPFAM" id="SSF81837">
    <property type="entry name" value="BEACH domain"/>
    <property type="match status" value="1"/>
</dbReference>
<feature type="region of interest" description="Disordered" evidence="1">
    <location>
        <begin position="159"/>
        <end position="178"/>
    </location>
</feature>
<feature type="compositionally biased region" description="Basic and acidic residues" evidence="1">
    <location>
        <begin position="34"/>
        <end position="63"/>
    </location>
</feature>
<dbReference type="InterPro" id="IPR000409">
    <property type="entry name" value="BEACH_dom"/>
</dbReference>
<evidence type="ECO:0000313" key="3">
    <source>
        <dbReference type="EMBL" id="GIQ86011.1"/>
    </source>
</evidence>
<dbReference type="Pfam" id="PF02138">
    <property type="entry name" value="Beach"/>
    <property type="match status" value="1"/>
</dbReference>
<sequence length="727" mass="79610">MTIRTSGPEAQGTLAMGHIRDLAPIELRLSKAPQPRDRRDREGRHGKGSRDEGKRGREKRDLSEQIGRYLDSLDFSDEYNSHRLGRKTCEDIAYRTAISPNYTQASMADAEERLAREEGCSEPIPSILDTGVVPVRLANPSISILVWEVDENGTPYQAGVSGESMQDGVQTPPQGVTERDAGLRSVYEQSGGARARASRAVSSVSSGVVSTGGILGSIGKPTEAWPSLSAYCDSLSLPPLDGCVERAPSDPQTSMLSLALSEHTPLKGRGGYATLVGGALAMTGSVRPAVPRHPCMLPILGLSLYSKGERETGRDGTDRKGEGEREGHVRTGSMDGGSRGPGKRRKYLVSLSNKDSLAGVIRYSALTLADTDKQQFLVYQILHTLASLHSAGVTHGRLCLSTTAVFANAWRLRFGIPTFSRGIRPLPTLLRQRQRQGERDCLQGQRILHQGATIRVTESVTARWVYGEVSNLGYLLWLNRLCGRQPTNLFFPPVLPWVVDFSQDTLATGEGWRDLTQSKFLMKKGHEQLAFTFETQFVSFHTENLSIDSAKVTKPLHSVLEKCAVLGQAPEATPPHVTGDPPLDALYPHHIVEYLSELSILTLLARRVPIKLITLLIRPKFETREFPDSLKRVYGWTPEECVLEYYTSPDAFTAMEGTATEELLRHYVKAQVPASGLDSDDDEGERDSAGDDAEPGGRRYATVEEAMCDIGISADELDEQCALPSTL</sequence>
<dbReference type="PANTHER" id="PTHR46866">
    <property type="entry name" value="GH12955P"/>
    <property type="match status" value="1"/>
</dbReference>
<dbReference type="Proteomes" id="UP000265618">
    <property type="component" value="Unassembled WGS sequence"/>
</dbReference>
<feature type="non-terminal residue" evidence="3">
    <location>
        <position position="1"/>
    </location>
</feature>
<feature type="region of interest" description="Disordered" evidence="1">
    <location>
        <begin position="674"/>
        <end position="700"/>
    </location>
</feature>
<proteinExistence type="predicted"/>
<dbReference type="EMBL" id="BDIP01002262">
    <property type="protein sequence ID" value="GIQ86011.1"/>
    <property type="molecule type" value="Genomic_DNA"/>
</dbReference>
<dbReference type="Gene3D" id="1.10.1540.10">
    <property type="entry name" value="BEACH domain"/>
    <property type="match status" value="1"/>
</dbReference>